<comment type="caution">
    <text evidence="1">The sequence shown here is derived from an EMBL/GenBank/DDBJ whole genome shotgun (WGS) entry which is preliminary data.</text>
</comment>
<protein>
    <submittedName>
        <fullName evidence="1">Uncharacterized protein</fullName>
    </submittedName>
</protein>
<dbReference type="InParanoid" id="A0A1V8TNP1"/>
<dbReference type="OrthoDB" id="5413827at2759"/>
<dbReference type="Proteomes" id="UP000192596">
    <property type="component" value="Unassembled WGS sequence"/>
</dbReference>
<gene>
    <name evidence="1" type="ORF">B0A48_02454</name>
</gene>
<reference evidence="2" key="1">
    <citation type="submission" date="2017-03" db="EMBL/GenBank/DDBJ databases">
        <title>Genomes of endolithic fungi from Antarctica.</title>
        <authorList>
            <person name="Coleine C."/>
            <person name="Masonjones S."/>
            <person name="Stajich J.E."/>
        </authorList>
    </citation>
    <scope>NUCLEOTIDE SEQUENCE [LARGE SCALE GENOMIC DNA]</scope>
    <source>
        <strain evidence="2">CCFEE 5527</strain>
    </source>
</reference>
<name>A0A1V8TNP1_9PEZI</name>
<sequence length="215" mass="24371">MPGRCLLLEIPPELRLNIYIYIDGISEFAPKHSVVHDKDGNFRLKPSPPAPAISAVCRTIRNECLPISITYPSYSLDILDHEMMVTRDQYTRQRRLEYEGLALVSDCAPIFATKEITISIQCNRPRGKATCSNILAAVLEIIYLIEKAKNLQRVCFRLPKSTCGEVFEQLCSMISLMRSEAEAVTVEEYAGRGVWRRMDSNEVQLYSNMGGTYDL</sequence>
<evidence type="ECO:0000313" key="1">
    <source>
        <dbReference type="EMBL" id="OQO12990.1"/>
    </source>
</evidence>
<keyword evidence="2" id="KW-1185">Reference proteome</keyword>
<organism evidence="1 2">
    <name type="scientific">Cryoendolithus antarcticus</name>
    <dbReference type="NCBI Taxonomy" id="1507870"/>
    <lineage>
        <taxon>Eukaryota</taxon>
        <taxon>Fungi</taxon>
        <taxon>Dikarya</taxon>
        <taxon>Ascomycota</taxon>
        <taxon>Pezizomycotina</taxon>
        <taxon>Dothideomycetes</taxon>
        <taxon>Dothideomycetidae</taxon>
        <taxon>Cladosporiales</taxon>
        <taxon>Cladosporiaceae</taxon>
        <taxon>Cryoendolithus</taxon>
    </lineage>
</organism>
<accession>A0A1V8TNP1</accession>
<dbReference type="EMBL" id="NAJO01000004">
    <property type="protein sequence ID" value="OQO12990.1"/>
    <property type="molecule type" value="Genomic_DNA"/>
</dbReference>
<proteinExistence type="predicted"/>
<dbReference type="AlphaFoldDB" id="A0A1V8TNP1"/>
<evidence type="ECO:0000313" key="2">
    <source>
        <dbReference type="Proteomes" id="UP000192596"/>
    </source>
</evidence>